<accession>H0GRH3</accession>
<gene>
    <name evidence="2" type="ORF">VIN7_5694</name>
</gene>
<sequence length="144" mass="16420">MPSLRDLALERNQKLNQLRARINQTSNLKKGEFGTSSYSEASDRSVSDLIHHNVKASNSLDTLGQEIIHSGKQKESQQSYIPLEISQQQQRIDRICETSDLKAKLAPAMEVLEKKTNEKNQRHNKEKDTTGVKQNRNEPLILKL</sequence>
<feature type="region of interest" description="Disordered" evidence="1">
    <location>
        <begin position="113"/>
        <end position="144"/>
    </location>
</feature>
<reference evidence="2 3" key="1">
    <citation type="journal article" date="2012" name="FEMS Yeast Res.">
        <title>The genome sequence of the wine yeast VIN7 reveals an allotriploid hybrid genome with Saccharomyces cerevisiae and Saccharomyces kudriavzevii origins.</title>
        <authorList>
            <person name="Borneman A.R."/>
            <person name="Desany B.A."/>
            <person name="Riches D."/>
            <person name="Affourtit J.P."/>
            <person name="Forgan A.H."/>
            <person name="Pretorius I.S."/>
            <person name="Egholm M."/>
            <person name="Chambers P.J."/>
        </authorList>
    </citation>
    <scope>NUCLEOTIDE SEQUENCE [LARGE SCALE GENOMIC DNA]</scope>
    <source>
        <strain evidence="2 3">VIN7</strain>
    </source>
</reference>
<name>H0GRH3_SACCK</name>
<comment type="caution">
    <text evidence="2">The sequence shown here is derived from an EMBL/GenBank/DDBJ whole genome shotgun (WGS) entry which is preliminary data.</text>
</comment>
<dbReference type="Proteomes" id="UP000009009">
    <property type="component" value="Unassembled WGS sequence"/>
</dbReference>
<protein>
    <submittedName>
        <fullName evidence="2">Ntc20p</fullName>
    </submittedName>
</protein>
<evidence type="ECO:0000313" key="2">
    <source>
        <dbReference type="EMBL" id="EHN03627.1"/>
    </source>
</evidence>
<organism evidence="2 3">
    <name type="scientific">Saccharomyces cerevisiae x Saccharomyces kudriavzevii (strain VIN7)</name>
    <name type="common">Yeast</name>
    <dbReference type="NCBI Taxonomy" id="1095631"/>
    <lineage>
        <taxon>Eukaryota</taxon>
        <taxon>Fungi</taxon>
        <taxon>Dikarya</taxon>
        <taxon>Ascomycota</taxon>
        <taxon>Saccharomycotina</taxon>
        <taxon>Saccharomycetes</taxon>
        <taxon>Saccharomycetales</taxon>
        <taxon>Saccharomycetaceae</taxon>
        <taxon>Saccharomyces</taxon>
    </lineage>
</organism>
<dbReference type="EMBL" id="AGVY01000134">
    <property type="protein sequence ID" value="EHN03627.1"/>
    <property type="molecule type" value="Genomic_DNA"/>
</dbReference>
<dbReference type="HOGENOM" id="CLU_1836689_0_0_1"/>
<keyword evidence="3" id="KW-1185">Reference proteome</keyword>
<dbReference type="OrthoDB" id="4062707at2759"/>
<evidence type="ECO:0000313" key="3">
    <source>
        <dbReference type="Proteomes" id="UP000009009"/>
    </source>
</evidence>
<proteinExistence type="predicted"/>
<feature type="compositionally biased region" description="Basic and acidic residues" evidence="1">
    <location>
        <begin position="113"/>
        <end position="130"/>
    </location>
</feature>
<dbReference type="AlphaFoldDB" id="H0GRH3"/>
<evidence type="ECO:0000256" key="1">
    <source>
        <dbReference type="SAM" id="MobiDB-lite"/>
    </source>
</evidence>